<dbReference type="GO" id="GO:0046872">
    <property type="term" value="F:metal ion binding"/>
    <property type="evidence" value="ECO:0007669"/>
    <property type="project" value="InterPro"/>
</dbReference>
<keyword evidence="3" id="KW-1185">Reference proteome</keyword>
<dbReference type="CDD" id="cd02065">
    <property type="entry name" value="B12-binding_like"/>
    <property type="match status" value="1"/>
</dbReference>
<sequence>MYQRPDAADRQGSLARIVSGEIIPRLLRLHTEVVVNAPPIDDVIKSLRPNGAEIDELAHIVLGDDLDAAADYVTVMRDRGLSMEALYVELLEPTARFLGTMWENDECDFIDVTFGVARLQTLLSIFNETYALPEFETRRQVIMATTPGNHHVFGASMIEKLLVAGGWQVTTEYSGDADEIARTVRDNWFAVIGLTAGSDLQVEGLKSVIVDVRRDSKNRNIGIMVGGPIFTADPALAAEVGADATAPNAPAAVLAAQKLFDIAARK</sequence>
<comment type="caution">
    <text evidence="2">The sequence shown here is derived from an EMBL/GenBank/DDBJ whole genome shotgun (WGS) entry which is preliminary data.</text>
</comment>
<evidence type="ECO:0000313" key="3">
    <source>
        <dbReference type="Proteomes" id="UP000053455"/>
    </source>
</evidence>
<feature type="domain" description="B12-binding" evidence="1">
    <location>
        <begin position="138"/>
        <end position="266"/>
    </location>
</feature>
<dbReference type="EMBL" id="LBHU01000002">
    <property type="protein sequence ID" value="KLI64065.1"/>
    <property type="molecule type" value="Genomic_DNA"/>
</dbReference>
<dbReference type="Proteomes" id="UP000053455">
    <property type="component" value="Unassembled WGS sequence"/>
</dbReference>
<dbReference type="STRING" id="874156.GCA_001021555_01787"/>
<dbReference type="Pfam" id="PF02310">
    <property type="entry name" value="B12-binding"/>
    <property type="match status" value="1"/>
</dbReference>
<dbReference type="InterPro" id="IPR006158">
    <property type="entry name" value="Cobalamin-bd"/>
</dbReference>
<organism evidence="2 3">
    <name type="scientific">Aurantiacibacter marinus</name>
    <dbReference type="NCBI Taxonomy" id="874156"/>
    <lineage>
        <taxon>Bacteria</taxon>
        <taxon>Pseudomonadati</taxon>
        <taxon>Pseudomonadota</taxon>
        <taxon>Alphaproteobacteria</taxon>
        <taxon>Sphingomonadales</taxon>
        <taxon>Erythrobacteraceae</taxon>
        <taxon>Aurantiacibacter</taxon>
    </lineage>
</organism>
<dbReference type="SUPFAM" id="SSF52242">
    <property type="entry name" value="Cobalamin (vitamin B12)-binding domain"/>
    <property type="match status" value="1"/>
</dbReference>
<evidence type="ECO:0000313" key="2">
    <source>
        <dbReference type="EMBL" id="KLI64065.1"/>
    </source>
</evidence>
<dbReference type="GO" id="GO:0031419">
    <property type="term" value="F:cobalamin binding"/>
    <property type="evidence" value="ECO:0007669"/>
    <property type="project" value="InterPro"/>
</dbReference>
<accession>A0A0H0XUU3</accession>
<reference evidence="2 3" key="1">
    <citation type="submission" date="2015-04" db="EMBL/GenBank/DDBJ databases">
        <title>The draft genome sequence of Erythrobacter marinus HWDM-33.</title>
        <authorList>
            <person name="Zhuang L."/>
            <person name="Liu Y."/>
            <person name="Shao Z."/>
        </authorList>
    </citation>
    <scope>NUCLEOTIDE SEQUENCE [LARGE SCALE GENOMIC DNA]</scope>
    <source>
        <strain evidence="2 3">HWDM-33</strain>
    </source>
</reference>
<name>A0A0H0XUU3_9SPHN</name>
<dbReference type="PATRIC" id="fig|874156.12.peg.1575"/>
<evidence type="ECO:0000259" key="1">
    <source>
        <dbReference type="PROSITE" id="PS51332"/>
    </source>
</evidence>
<protein>
    <recommendedName>
        <fullName evidence="1">B12-binding domain-containing protein</fullName>
    </recommendedName>
</protein>
<dbReference type="Gene3D" id="3.40.50.280">
    <property type="entry name" value="Cobalamin-binding domain"/>
    <property type="match status" value="1"/>
</dbReference>
<dbReference type="InterPro" id="IPR036724">
    <property type="entry name" value="Cobalamin-bd_sf"/>
</dbReference>
<proteinExistence type="predicted"/>
<dbReference type="PROSITE" id="PS51332">
    <property type="entry name" value="B12_BINDING"/>
    <property type="match status" value="1"/>
</dbReference>
<gene>
    <name evidence="2" type="ORF">AAV99_07660</name>
</gene>
<dbReference type="AlphaFoldDB" id="A0A0H0XUU3"/>